<accession>A0AAD6GUP9</accession>
<proteinExistence type="predicted"/>
<dbReference type="RefSeq" id="XP_056747768.1">
    <property type="nucleotide sequence ID" value="XM_056902481.1"/>
</dbReference>
<keyword evidence="2" id="KW-1185">Reference proteome</keyword>
<reference evidence="1" key="1">
    <citation type="journal article" date="2023" name="IMA Fungus">
        <title>Comparative genomic study of the Penicillium genus elucidates a diverse pangenome and 15 lateral gene transfer events.</title>
        <authorList>
            <person name="Petersen C."/>
            <person name="Sorensen T."/>
            <person name="Nielsen M.R."/>
            <person name="Sondergaard T.E."/>
            <person name="Sorensen J.L."/>
            <person name="Fitzpatrick D.A."/>
            <person name="Frisvad J.C."/>
            <person name="Nielsen K.L."/>
        </authorList>
    </citation>
    <scope>NUCLEOTIDE SEQUENCE</scope>
    <source>
        <strain evidence="1">IBT 12815</strain>
    </source>
</reference>
<evidence type="ECO:0000313" key="2">
    <source>
        <dbReference type="Proteomes" id="UP001213799"/>
    </source>
</evidence>
<dbReference type="Proteomes" id="UP001213799">
    <property type="component" value="Unassembled WGS sequence"/>
</dbReference>
<organism evidence="1 2">
    <name type="scientific">Penicillium hordei</name>
    <dbReference type="NCBI Taxonomy" id="40994"/>
    <lineage>
        <taxon>Eukaryota</taxon>
        <taxon>Fungi</taxon>
        <taxon>Dikarya</taxon>
        <taxon>Ascomycota</taxon>
        <taxon>Pezizomycotina</taxon>
        <taxon>Eurotiomycetes</taxon>
        <taxon>Eurotiomycetidae</taxon>
        <taxon>Eurotiales</taxon>
        <taxon>Aspergillaceae</taxon>
        <taxon>Penicillium</taxon>
    </lineage>
</organism>
<dbReference type="GeneID" id="81592723"/>
<sequence length="61" mass="6954">MLSRLLRFIYGAIPKVFKMIQTISGQILPSSETLNSAQKFPKIEYNQPLSSSYEHPIITNL</sequence>
<gene>
    <name evidence="1" type="ORF">N7537_011427</name>
</gene>
<evidence type="ECO:0000313" key="1">
    <source>
        <dbReference type="EMBL" id="KAJ5588749.1"/>
    </source>
</evidence>
<protein>
    <submittedName>
        <fullName evidence="1">Uncharacterized protein</fullName>
    </submittedName>
</protein>
<dbReference type="AlphaFoldDB" id="A0AAD6GUP9"/>
<comment type="caution">
    <text evidence="1">The sequence shown here is derived from an EMBL/GenBank/DDBJ whole genome shotgun (WGS) entry which is preliminary data.</text>
</comment>
<reference evidence="1" key="2">
    <citation type="submission" date="2023-01" db="EMBL/GenBank/DDBJ databases">
        <authorList>
            <person name="Petersen C."/>
        </authorList>
    </citation>
    <scope>NUCLEOTIDE SEQUENCE</scope>
    <source>
        <strain evidence="1">IBT 12815</strain>
    </source>
</reference>
<name>A0AAD6GUP9_9EURO</name>
<dbReference type="EMBL" id="JAQJAE010000006">
    <property type="protein sequence ID" value="KAJ5588749.1"/>
    <property type="molecule type" value="Genomic_DNA"/>
</dbReference>